<organism evidence="1 2">
    <name type="scientific">Mesorhizobium plurifarium</name>
    <dbReference type="NCBI Taxonomy" id="69974"/>
    <lineage>
        <taxon>Bacteria</taxon>
        <taxon>Pseudomonadati</taxon>
        <taxon>Pseudomonadota</taxon>
        <taxon>Alphaproteobacteria</taxon>
        <taxon>Hyphomicrobiales</taxon>
        <taxon>Phyllobacteriaceae</taxon>
        <taxon>Mesorhizobium</taxon>
    </lineage>
</organism>
<protein>
    <submittedName>
        <fullName evidence="1">Uncharacterized protein</fullName>
    </submittedName>
</protein>
<dbReference type="InterPro" id="IPR046901">
    <property type="entry name" value="ABC-3C_MC5"/>
</dbReference>
<dbReference type="Proteomes" id="UP000046122">
    <property type="component" value="Unassembled WGS sequence"/>
</dbReference>
<dbReference type="Pfam" id="PF20291">
    <property type="entry name" value="MC5"/>
    <property type="match status" value="1"/>
</dbReference>
<name>A0A090GUW7_MESPL</name>
<proteinExistence type="predicted"/>
<evidence type="ECO:0000313" key="2">
    <source>
        <dbReference type="Proteomes" id="UP000046122"/>
    </source>
</evidence>
<gene>
    <name evidence="1" type="ORF">MPL3365_290007</name>
</gene>
<reference evidence="1 2" key="1">
    <citation type="submission" date="2014-08" db="EMBL/GenBank/DDBJ databases">
        <authorList>
            <person name="Moulin Lionel"/>
        </authorList>
    </citation>
    <scope>NUCLEOTIDE SEQUENCE [LARGE SCALE GENOMIC DNA]</scope>
</reference>
<dbReference type="EMBL" id="CCNE01000022">
    <property type="protein sequence ID" value="CDX57922.1"/>
    <property type="molecule type" value="Genomic_DNA"/>
</dbReference>
<dbReference type="AlphaFoldDB" id="A0A090GUW7"/>
<accession>A0A090GUW7</accession>
<sequence length="176" mass="19880">MWRGTMADYRVWYASRDPYHCIFRVIRLLAAKDGPIPLEQLRILDMFLMFPSLLHRLTLTSALRDRLRSLHIELPTKNFVRLPGTASVWQDLQIYQLPALKRLAGLGVLKREDLRDRNASLDRSQAPAELLQHAISQNEAAGPLMRFLVEDLGTLPMSGSGGLVRRAGLPSRGPVT</sequence>
<evidence type="ECO:0000313" key="1">
    <source>
        <dbReference type="EMBL" id="CDX57922.1"/>
    </source>
</evidence>